<dbReference type="InterPro" id="IPR015183">
    <property type="entry name" value="QH-AmDH_asu_dom_III"/>
</dbReference>
<dbReference type="OrthoDB" id="5345472at2"/>
<dbReference type="InterPro" id="IPR023887">
    <property type="entry name" value="QH-AmDH_asu"/>
</dbReference>
<dbReference type="AlphaFoldDB" id="A0A3T0HXU2"/>
<dbReference type="SUPFAM" id="SSF81296">
    <property type="entry name" value="E set domains"/>
    <property type="match status" value="1"/>
</dbReference>
<dbReference type="Pfam" id="PF14930">
    <property type="entry name" value="Qn_am_d_aII"/>
    <property type="match status" value="1"/>
</dbReference>
<dbReference type="SUPFAM" id="SSF46626">
    <property type="entry name" value="Cytochrome c"/>
    <property type="match status" value="2"/>
</dbReference>
<keyword evidence="7" id="KW-1185">Reference proteome</keyword>
<feature type="domain" description="Quinohemoprotein amine dehydrogenase alpha subunit" evidence="4">
    <location>
        <begin position="410"/>
        <end position="537"/>
    </location>
</feature>
<proteinExistence type="predicted"/>
<protein>
    <submittedName>
        <fullName evidence="6">Quinohemoprotein amine dehydrogenase subunit alpha</fullName>
    </submittedName>
</protein>
<keyword evidence="1" id="KW-0732">Signal</keyword>
<sequence length="540" mass="61293">MKKSKLLLFFLLLIIAIIFTACTTKEVENTERKPPGKDYVISEQVDQTCMSCHAVNEGKLERISDVRKTPEGWLGTVQRMERIHGVKLTDEQREQIIKDLSRVQGLSPEEAEPVQYWMANKPSYSEANTENDAVNNSCISCHAGGRFEAQRRTEQEWKNLKDFHLVMFPSIYLNHRHMDWPKEAEEAIAYLAAQYQYDQEEWENWKGKDYDPSGKWKVVGFQATKGFYIGESEFSKEGNKFKETKTIQFLDSGKKMTQTGPVEMYGGFMLRTQFTDDQGSKQRGTYNILKNGTLIKGDWSQAKDLGISAEETYFKVQTDVPEIIYMEEKALKIGSTAKIHIYGMNLTKAKKEAISLPNGVTVKSFETESDEKAVLTIEVNREILPGQYEIKVENKAVHDQLTVYQNIDYLKIDPPYGVARVGDRGPMQKVSTQFTAYAYSNGKDGKKGTEDDLMLMPVKAEWTLNGYPDEANAEKVKFIGSIDENGLFTPLGEGINEKREYTQENVGAVTVHAKVTINGKTLEAESHHISTVPDYVNNVH</sequence>
<dbReference type="InterPro" id="IPR009111">
    <property type="entry name" value="QH-AmDH_asu_dom2"/>
</dbReference>
<dbReference type="InterPro" id="IPR015184">
    <property type="entry name" value="QH-AmDH_asu_dom_IV"/>
</dbReference>
<accession>A0A3T0HXU2</accession>
<evidence type="ECO:0000313" key="7">
    <source>
        <dbReference type="Proteomes" id="UP000282892"/>
    </source>
</evidence>
<evidence type="ECO:0000313" key="6">
    <source>
        <dbReference type="EMBL" id="AZU61954.1"/>
    </source>
</evidence>
<dbReference type="Gene3D" id="2.60.40.10">
    <property type="entry name" value="Immunoglobulins"/>
    <property type="match status" value="2"/>
</dbReference>
<feature type="domain" description="Quinohemoprotein amine dehydrogenase alpha subunit haem binding" evidence="2">
    <location>
        <begin position="44"/>
        <end position="202"/>
    </location>
</feature>
<reference evidence="6 7" key="1">
    <citation type="submission" date="2017-07" db="EMBL/GenBank/DDBJ databases">
        <title>The complete genome sequence of Bacillus mesonae strain H20-5, an efficient strain improving plant abiotic stress resistance.</title>
        <authorList>
            <person name="Kim S.Y."/>
            <person name="Song H."/>
            <person name="Sang M.K."/>
            <person name="Weon H.-Y."/>
            <person name="Song J."/>
        </authorList>
    </citation>
    <scope>NUCLEOTIDE SEQUENCE [LARGE SCALE GENOMIC DNA]</scope>
    <source>
        <strain evidence="6 7">H20-5</strain>
    </source>
</reference>
<dbReference type="GO" id="GO:0009055">
    <property type="term" value="F:electron transfer activity"/>
    <property type="evidence" value="ECO:0007669"/>
    <property type="project" value="InterPro"/>
</dbReference>
<feature type="chain" id="PRO_5039016543" evidence="1">
    <location>
        <begin position="22"/>
        <end position="540"/>
    </location>
</feature>
<evidence type="ECO:0000256" key="1">
    <source>
        <dbReference type="SAM" id="SignalP"/>
    </source>
</evidence>
<feature type="domain" description="Quinohemoprotein amine dehydrogenase alpha subunit" evidence="5">
    <location>
        <begin position="213"/>
        <end position="301"/>
    </location>
</feature>
<dbReference type="EMBL" id="CP022572">
    <property type="protein sequence ID" value="AZU61954.1"/>
    <property type="molecule type" value="Genomic_DNA"/>
</dbReference>
<dbReference type="InterPro" id="IPR014756">
    <property type="entry name" value="Ig_E-set"/>
</dbReference>
<evidence type="ECO:0000259" key="4">
    <source>
        <dbReference type="Pfam" id="PF09100"/>
    </source>
</evidence>
<dbReference type="InterPro" id="IPR036718">
    <property type="entry name" value="H-AmDH_asu_dom2_sf"/>
</dbReference>
<dbReference type="SUPFAM" id="SSF69298">
    <property type="entry name" value="Quinohemoprotein amine dehydrogenase A chain, domain 3"/>
    <property type="match status" value="1"/>
</dbReference>
<dbReference type="KEGG" id="nmk:CHR53_12040"/>
<name>A0A3T0HXU2_9BACI</name>
<organism evidence="6 7">
    <name type="scientific">Neobacillus mesonae</name>
    <dbReference type="NCBI Taxonomy" id="1193713"/>
    <lineage>
        <taxon>Bacteria</taxon>
        <taxon>Bacillati</taxon>
        <taxon>Bacillota</taxon>
        <taxon>Bacilli</taxon>
        <taxon>Bacillales</taxon>
        <taxon>Bacillaceae</taxon>
        <taxon>Neobacillus</taxon>
    </lineage>
</organism>
<dbReference type="Pfam" id="PF09099">
    <property type="entry name" value="Qn_am_d_aIII"/>
    <property type="match status" value="1"/>
</dbReference>
<feature type="signal peptide" evidence="1">
    <location>
        <begin position="1"/>
        <end position="21"/>
    </location>
</feature>
<dbReference type="GO" id="GO:0020037">
    <property type="term" value="F:heme binding"/>
    <property type="evidence" value="ECO:0007669"/>
    <property type="project" value="InterPro"/>
</dbReference>
<dbReference type="Proteomes" id="UP000282892">
    <property type="component" value="Chromosome"/>
</dbReference>
<dbReference type="Gene3D" id="1.10.760.10">
    <property type="entry name" value="Cytochrome c-like domain"/>
    <property type="match status" value="1"/>
</dbReference>
<dbReference type="RefSeq" id="WP_127486667.1">
    <property type="nucleotide sequence ID" value="NZ_CP022572.1"/>
</dbReference>
<feature type="domain" description="Quinohemoprotein amine dehydrogenase alpha subunit" evidence="3">
    <location>
        <begin position="328"/>
        <end position="405"/>
    </location>
</feature>
<dbReference type="InterPro" id="IPR036909">
    <property type="entry name" value="Cyt_c-like_dom_sf"/>
</dbReference>
<evidence type="ECO:0000259" key="2">
    <source>
        <dbReference type="Pfam" id="PF09098"/>
    </source>
</evidence>
<dbReference type="Pfam" id="PF09098">
    <property type="entry name" value="Dehyd-heme_bind"/>
    <property type="match status" value="1"/>
</dbReference>
<gene>
    <name evidence="6" type="primary">peaA</name>
    <name evidence="6" type="ORF">CHR53_12040</name>
</gene>
<evidence type="ECO:0000259" key="5">
    <source>
        <dbReference type="Pfam" id="PF14930"/>
    </source>
</evidence>
<dbReference type="Pfam" id="PF09100">
    <property type="entry name" value="Qn_am_d_aIV"/>
    <property type="match status" value="1"/>
</dbReference>
<dbReference type="Gene3D" id="2.40.128.120">
    <property type="entry name" value="Quinohemoprotein amine dehydrogenase alpha subunit, domain 2"/>
    <property type="match status" value="1"/>
</dbReference>
<dbReference type="InterPro" id="IPR013783">
    <property type="entry name" value="Ig-like_fold"/>
</dbReference>
<dbReference type="PROSITE" id="PS51257">
    <property type="entry name" value="PROKAR_LIPOPROTEIN"/>
    <property type="match status" value="1"/>
</dbReference>
<evidence type="ECO:0000259" key="3">
    <source>
        <dbReference type="Pfam" id="PF09099"/>
    </source>
</evidence>
<dbReference type="InterPro" id="IPR015182">
    <property type="entry name" value="QH-AmDH_asu_heme-bd_dom"/>
</dbReference>
<dbReference type="NCBIfam" id="TIGR03908">
    <property type="entry name" value="QH_alpha"/>
    <property type="match status" value="1"/>
</dbReference>
<dbReference type="STRING" id="1193713.GCA_001636315_04838"/>